<dbReference type="GO" id="GO:0033588">
    <property type="term" value="C:elongator holoenzyme complex"/>
    <property type="evidence" value="ECO:0007669"/>
    <property type="project" value="InterPro"/>
</dbReference>
<organism evidence="12 13">
    <name type="scientific">Metschnikowia aff. pulcherrima</name>
    <dbReference type="NCBI Taxonomy" id="2163413"/>
    <lineage>
        <taxon>Eukaryota</taxon>
        <taxon>Fungi</taxon>
        <taxon>Dikarya</taxon>
        <taxon>Ascomycota</taxon>
        <taxon>Saccharomycotina</taxon>
        <taxon>Pichiomycetes</taxon>
        <taxon>Metschnikowiaceae</taxon>
        <taxon>Metschnikowia</taxon>
    </lineage>
</organism>
<evidence type="ECO:0000256" key="5">
    <source>
        <dbReference type="ARBA" id="ARBA00020267"/>
    </source>
</evidence>
<reference evidence="13" key="1">
    <citation type="submission" date="2019-03" db="EMBL/GenBank/DDBJ databases">
        <title>Snf2 controls pulcherriminic acid biosynthesis and connects pigmentation and antifungal activity of the yeast Metschnikowia pulcherrima.</title>
        <authorList>
            <person name="Gore-Lloyd D."/>
            <person name="Sumann I."/>
            <person name="Brachmann A.O."/>
            <person name="Schneeberger K."/>
            <person name="Ortiz-Merino R.A."/>
            <person name="Moreno-Beltran M."/>
            <person name="Schlaefli M."/>
            <person name="Kirner P."/>
            <person name="Santos Kron A."/>
            <person name="Wolfe K.H."/>
            <person name="Piel J."/>
            <person name="Ahrens C.H."/>
            <person name="Henk D."/>
            <person name="Freimoser F.M."/>
        </authorList>
    </citation>
    <scope>NUCLEOTIDE SEQUENCE [LARGE SCALE GENOMIC DNA]</scope>
    <source>
        <strain evidence="13">APC 1.2</strain>
    </source>
</reference>
<dbReference type="PANTHER" id="PTHR44111">
    <property type="entry name" value="ELONGATOR COMPLEX PROTEIN 2"/>
    <property type="match status" value="1"/>
</dbReference>
<keyword evidence="13" id="KW-1185">Reference proteome</keyword>
<dbReference type="SUPFAM" id="SSF82171">
    <property type="entry name" value="DPP6 N-terminal domain-like"/>
    <property type="match status" value="1"/>
</dbReference>
<feature type="repeat" description="WD" evidence="11">
    <location>
        <begin position="659"/>
        <end position="701"/>
    </location>
</feature>
<dbReference type="SMART" id="SM00320">
    <property type="entry name" value="WD40"/>
    <property type="match status" value="8"/>
</dbReference>
<dbReference type="InterPro" id="IPR037289">
    <property type="entry name" value="Elp2"/>
</dbReference>
<dbReference type="Proteomes" id="UP000292447">
    <property type="component" value="Chromosome I"/>
</dbReference>
<keyword evidence="6" id="KW-0963">Cytoplasm</keyword>
<dbReference type="UniPathway" id="UPA00988"/>
<protein>
    <recommendedName>
        <fullName evidence="5">Elongator complex protein 2</fullName>
    </recommendedName>
</protein>
<evidence type="ECO:0000256" key="1">
    <source>
        <dbReference type="ARBA" id="ARBA00004123"/>
    </source>
</evidence>
<dbReference type="GO" id="GO:0002098">
    <property type="term" value="P:tRNA wobble uridine modification"/>
    <property type="evidence" value="ECO:0007669"/>
    <property type="project" value="InterPro"/>
</dbReference>
<evidence type="ECO:0000313" key="13">
    <source>
        <dbReference type="Proteomes" id="UP000292447"/>
    </source>
</evidence>
<evidence type="ECO:0000256" key="7">
    <source>
        <dbReference type="ARBA" id="ARBA00022574"/>
    </source>
</evidence>
<sequence>MLGVTQEAIFIGANKQGHVLDYAPGVVAYGAGQSVALWNPLSSSKMGVYQTLNGHTKEVTCVRFVPQSDTLVSAGEDGQIICWKEQSAGKYAYSLAVSHEHGSITTLATVDDAFMVSGATTGEICIWAVSENSSLSFLHSFKVKTNFFPTTLCLQKVKETYLLVVGGTSSDMFVYTFSRAGTDLQQCAVLQGHEDWIKCLAFVVERDGLDYILASGSQDRYIRLWRLRLNEAIDNSDEDESKLVLLSNKQYKFMIGEDRAAFSFEALIMGHDDWVTDLKWHPSMAQPIEENAARKLQLLSLSADTALMVWEMDTESGIWVSASRLGELSIKGASTATGALGGFWLCLWFTDPNTQYQYILASGKTGAIRVYECIDAGLNLWEAALGVTGPVRQVNDVAWSRDGTFCLATSLDQTTRLFAPWSRHRKDDLITWHEFARPQIHGYDMICADHVTATQFVSGGDEKILRVFEMTQSISALLHKFCGVETFSESLPESASLPVLGLSNKAANEQLEAGEAQQREEDYENETELQKPENPDILASLQGPPLEDHLQRYTLFPELEKLYGHGYEITCCAASPDGALIASACRSNSAKHAVVRIFNAKNDFQLVSEVLSAHNLTVVSLEFSRDGRYLAAVSRDRQFSLWRVTNPDLGQFQLVELNPKAHSRIIWDCSWAPKGTDLFVTGSRDKAVKVWHVDDDKVELAAHAKTEFAITSVACFQKELVRGLLLMAVGHENGHISLYAVLPDGSSPIKKVMDFAAEILPGSRVNKLAFSTKSIGSLLQLAVASDDTSFRVYYVNIDALDL</sequence>
<feature type="repeat" description="WD" evidence="11">
    <location>
        <begin position="190"/>
        <end position="235"/>
    </location>
</feature>
<comment type="subcellular location">
    <subcellularLocation>
        <location evidence="2">Cytoplasm</location>
    </subcellularLocation>
    <subcellularLocation>
        <location evidence="1">Nucleus</location>
    </subcellularLocation>
</comment>
<dbReference type="SUPFAM" id="SSF50978">
    <property type="entry name" value="WD40 repeat-like"/>
    <property type="match status" value="1"/>
</dbReference>
<dbReference type="InterPro" id="IPR036322">
    <property type="entry name" value="WD40_repeat_dom_sf"/>
</dbReference>
<keyword evidence="10" id="KW-0539">Nucleus</keyword>
<dbReference type="Pfam" id="PF00400">
    <property type="entry name" value="WD40"/>
    <property type="match status" value="6"/>
</dbReference>
<dbReference type="STRING" id="2163413.A0A4P6XIK1"/>
<dbReference type="InterPro" id="IPR015943">
    <property type="entry name" value="WD40/YVTN_repeat-like_dom_sf"/>
</dbReference>
<dbReference type="PANTHER" id="PTHR44111:SF1">
    <property type="entry name" value="ELONGATOR COMPLEX PROTEIN 2"/>
    <property type="match status" value="1"/>
</dbReference>
<dbReference type="Gene3D" id="2.130.10.10">
    <property type="entry name" value="YVTN repeat-like/Quinoprotein amine dehydrogenase"/>
    <property type="match status" value="4"/>
</dbReference>
<feature type="repeat" description="WD" evidence="11">
    <location>
        <begin position="52"/>
        <end position="84"/>
    </location>
</feature>
<comment type="pathway">
    <text evidence="3">tRNA modification; 5-methoxycarbonylmethyl-2-thiouridine-tRNA biosynthesis.</text>
</comment>
<keyword evidence="8" id="KW-0819">tRNA processing</keyword>
<name>A0A4P6XIK1_9ASCO</name>
<evidence type="ECO:0000256" key="10">
    <source>
        <dbReference type="ARBA" id="ARBA00023242"/>
    </source>
</evidence>
<dbReference type="InterPro" id="IPR001680">
    <property type="entry name" value="WD40_rpt"/>
</dbReference>
<evidence type="ECO:0000256" key="9">
    <source>
        <dbReference type="ARBA" id="ARBA00022737"/>
    </source>
</evidence>
<accession>A0A4P6XIK1</accession>
<evidence type="ECO:0000256" key="8">
    <source>
        <dbReference type="ARBA" id="ARBA00022694"/>
    </source>
</evidence>
<dbReference type="AlphaFoldDB" id="A0A4P6XIK1"/>
<evidence type="ECO:0000256" key="3">
    <source>
        <dbReference type="ARBA" id="ARBA00005043"/>
    </source>
</evidence>
<proteinExistence type="inferred from homology"/>
<evidence type="ECO:0000313" key="12">
    <source>
        <dbReference type="EMBL" id="QBM86265.1"/>
    </source>
</evidence>
<dbReference type="EMBL" id="CP034456">
    <property type="protein sequence ID" value="QBM86265.1"/>
    <property type="molecule type" value="Genomic_DNA"/>
</dbReference>
<dbReference type="PROSITE" id="PS50082">
    <property type="entry name" value="WD_REPEATS_2"/>
    <property type="match status" value="4"/>
</dbReference>
<dbReference type="FunFam" id="2.130.10.10:FF:000400">
    <property type="entry name" value="Elongator acetyltransferase complex subunit 2"/>
    <property type="match status" value="1"/>
</dbReference>
<gene>
    <name evidence="12" type="primary">MPUL0A09020</name>
    <name evidence="12" type="ORF">METSCH_A09020</name>
</gene>
<keyword evidence="9" id="KW-0677">Repeat</keyword>
<dbReference type="PROSITE" id="PS50294">
    <property type="entry name" value="WD_REPEATS_REGION"/>
    <property type="match status" value="4"/>
</dbReference>
<evidence type="ECO:0000256" key="4">
    <source>
        <dbReference type="ARBA" id="ARBA00005881"/>
    </source>
</evidence>
<comment type="similarity">
    <text evidence="4">Belongs to the WD repeat ELP2 family.</text>
</comment>
<feature type="repeat" description="WD" evidence="11">
    <location>
        <begin position="611"/>
        <end position="646"/>
    </location>
</feature>
<dbReference type="GO" id="GO:0005634">
    <property type="term" value="C:nucleus"/>
    <property type="evidence" value="ECO:0007669"/>
    <property type="project" value="UniProtKB-SubCell"/>
</dbReference>
<evidence type="ECO:0000256" key="2">
    <source>
        <dbReference type="ARBA" id="ARBA00004496"/>
    </source>
</evidence>
<dbReference type="GO" id="GO:0005737">
    <property type="term" value="C:cytoplasm"/>
    <property type="evidence" value="ECO:0007669"/>
    <property type="project" value="UniProtKB-SubCell"/>
</dbReference>
<evidence type="ECO:0000256" key="6">
    <source>
        <dbReference type="ARBA" id="ARBA00022490"/>
    </source>
</evidence>
<keyword evidence="7 11" id="KW-0853">WD repeat</keyword>
<evidence type="ECO:0000256" key="11">
    <source>
        <dbReference type="PROSITE-ProRule" id="PRU00221"/>
    </source>
</evidence>